<dbReference type="InterPro" id="IPR001357">
    <property type="entry name" value="BRCT_dom"/>
</dbReference>
<dbReference type="CDD" id="cd17745">
    <property type="entry name" value="BRCT_p53bp1_rpt1"/>
    <property type="match status" value="1"/>
</dbReference>
<keyword evidence="7" id="KW-1185">Reference proteome</keyword>
<evidence type="ECO:0000256" key="3">
    <source>
        <dbReference type="ARBA" id="ARBA00023242"/>
    </source>
</evidence>
<organism evidence="6 7">
    <name type="scientific">Pseudopithomyces chartarum</name>
    <dbReference type="NCBI Taxonomy" id="1892770"/>
    <lineage>
        <taxon>Eukaryota</taxon>
        <taxon>Fungi</taxon>
        <taxon>Dikarya</taxon>
        <taxon>Ascomycota</taxon>
        <taxon>Pezizomycotina</taxon>
        <taxon>Dothideomycetes</taxon>
        <taxon>Pleosporomycetidae</taxon>
        <taxon>Pleosporales</taxon>
        <taxon>Massarineae</taxon>
        <taxon>Didymosphaeriaceae</taxon>
        <taxon>Pseudopithomyces</taxon>
    </lineage>
</organism>
<feature type="compositionally biased region" description="Polar residues" evidence="4">
    <location>
        <begin position="961"/>
        <end position="973"/>
    </location>
</feature>
<dbReference type="GO" id="GO:0045944">
    <property type="term" value="P:positive regulation of transcription by RNA polymerase II"/>
    <property type="evidence" value="ECO:0007669"/>
    <property type="project" value="TreeGrafter"/>
</dbReference>
<dbReference type="GO" id="GO:0000077">
    <property type="term" value="P:DNA damage checkpoint signaling"/>
    <property type="evidence" value="ECO:0007669"/>
    <property type="project" value="TreeGrafter"/>
</dbReference>
<dbReference type="Proteomes" id="UP001280581">
    <property type="component" value="Unassembled WGS sequence"/>
</dbReference>
<sequence length="1532" mass="167271">MAESQESARLKDCFFDDPSQLSQLLRQRAGAHSFFHANDTTAHHSVNATSTIAAEGLHSPQRIAAAPLPSPTRAPSRRVRFNPQHATPTLSKHNSAPVVAEGLLMDKESTRRMHQTFSVAMDAPGDTQVDPEIFKEFTSGLLGSNSMIGVVPEPLSSAAEEGSSESARDFAVVSSQEQRNGAIASPVTVNDDPETQYRAQYAETSPLKLLQTPSAYTNRQQDSESLALSSVAKSNETPGTVLSASAFFGFNDTAEISGMSLTQAFNATQAKTSPAVGHLSEDVVFQRPSPNFAHARHSSPGAVISSPIKVNNRRGFVSDPIMRSSSEPRADYESMKHSQERRTRDRMNTEAGFLERQDSWEEPAGIEKFITRQKAKEQLAREAAKSLAAVSAPTTPGRRVRKRDLLSLRETTTSPMKPTKPEQTLYHGSYDGASAETPRDVSEPPPRVDNDDKGDEDEDLPDELSHEDPFNQRPALTTSPKEGRHEQRVLVPHTSSYPPHAVAGHSSRSHSQREVSPPPLLESQLRGSASQPAPKGLSRLRSSKETDVVMDSQPDSTQPAPLRYPSSPSVSHYSINQTTMLPRSNLISSPMSSMVPMPPRTSSPELGQAMHGVESNDGEEDRVPSSPPLVAPDDDITYDEHAYEEHSDDDQEGAIDDRAPGDDVAMADVENEDDLSASQNGCTKDIASNFEDQEEADQRSGSLQKSDEVPETVEPQQDPRVSTSHSHGEDDDEDKNQASCPIHTDPQSTIPEADMLEETQPSFFPEDDDDAQPDAPRGDFTGISKDFSYLSHAEKYQLNSHEHSDTTNEQPTNSLSDKDEVNITDNTGIEPAPITTEGTSLLEIANLPDTQRSVDLNDLDLPQLSVDENHEDYLDAMVNRESHYHPQKKRRTTYSSKQASRSSFMKMDPLTDVLTNSSPRHDASYIPGWSPPTTQNRDAHGAQAAARALNEARIAQPAMLKSQSRFKPAQPQTPRKGALKTINKSLLSKSPGKTPETSSKDVVAEPTTPSRSTGIDNIDVGMREMVGVDDSEQIQDPNALENAVDVITVSEDFVGNPLGDCVLPNRVFAFWPGVNCYYPATCLGRVDSHRLKIRYDDGNETILEGIQVRALDLRVEDHVKVDIPGMKKMAYTVVGFKDKVNIDDLALEFPATTRHGYSMAVLEEKRRESLPAAAAAEPKKRIDIPIIHIYLTSQLWARMKDRAFQFKSGSSSHGPSSQIGTPKAVEAPIPISTSLRRSTAGPSFLRDSAVRASSVASSTRSSGNVFANMAFAITSTSDTVNKDGLGKLITSKGGVLVDEGFHELFDTDSYDAPASSAGSGHTSSSLHGLTLKPKNEKLRFVALIAQSHSRSPKFIQALSLNIPCLHLKWVHDSVAAGHALPFAKYLLPAGVSTFLDPAGVVRSRDMPTFDPTDEDSSFAQMILNRDLIFRDQSILIVTEENAQEPYIFLTRAMGATEVGQCNDLDEAKDSFESKAWDWVYVDVKPGDLANAASFIFGRGNAKARKNASKKRKRESDGKAEALIRSGVVGGRR</sequence>
<feature type="region of interest" description="Disordered" evidence="4">
    <location>
        <begin position="1207"/>
        <end position="1227"/>
    </location>
</feature>
<evidence type="ECO:0000256" key="1">
    <source>
        <dbReference type="ARBA" id="ARBA00004123"/>
    </source>
</evidence>
<dbReference type="GO" id="GO:0005634">
    <property type="term" value="C:nucleus"/>
    <property type="evidence" value="ECO:0007669"/>
    <property type="project" value="UniProtKB-SubCell"/>
</dbReference>
<dbReference type="PROSITE" id="PS50172">
    <property type="entry name" value="BRCT"/>
    <property type="match status" value="1"/>
</dbReference>
<feature type="region of interest" description="Disordered" evidence="4">
    <location>
        <begin position="386"/>
        <end position="837"/>
    </location>
</feature>
<dbReference type="InterPro" id="IPR041297">
    <property type="entry name" value="Crb2_Tudor"/>
</dbReference>
<reference evidence="6 7" key="1">
    <citation type="submission" date="2021-02" db="EMBL/GenBank/DDBJ databases">
        <title>Genome assembly of Pseudopithomyces chartarum.</title>
        <authorList>
            <person name="Jauregui R."/>
            <person name="Singh J."/>
            <person name="Voisey C."/>
        </authorList>
    </citation>
    <scope>NUCLEOTIDE SEQUENCE [LARGE SCALE GENOMIC DNA]</scope>
    <source>
        <strain evidence="6 7">AGR01</strain>
    </source>
</reference>
<feature type="compositionally biased region" description="Basic and acidic residues" evidence="4">
    <location>
        <begin position="437"/>
        <end position="451"/>
    </location>
</feature>
<dbReference type="Pfam" id="PF18115">
    <property type="entry name" value="Tudor_3"/>
    <property type="match status" value="1"/>
</dbReference>
<feature type="region of interest" description="Disordered" evidence="4">
    <location>
        <begin position="883"/>
        <end position="902"/>
    </location>
</feature>
<dbReference type="SMART" id="SM00292">
    <property type="entry name" value="BRCT"/>
    <property type="match status" value="1"/>
</dbReference>
<feature type="compositionally biased region" description="Acidic residues" evidence="4">
    <location>
        <begin position="452"/>
        <end position="462"/>
    </location>
</feature>
<accession>A0AAN6REM5</accession>
<dbReference type="GO" id="GO:0042393">
    <property type="term" value="F:histone binding"/>
    <property type="evidence" value="ECO:0007669"/>
    <property type="project" value="TreeGrafter"/>
</dbReference>
<keyword evidence="2" id="KW-0227">DNA damage</keyword>
<evidence type="ECO:0000313" key="7">
    <source>
        <dbReference type="Proteomes" id="UP001280581"/>
    </source>
</evidence>
<feature type="compositionally biased region" description="Polar residues" evidence="4">
    <location>
        <begin position="566"/>
        <end position="587"/>
    </location>
</feature>
<keyword evidence="3" id="KW-0539">Nucleus</keyword>
<comment type="caution">
    <text evidence="6">The sequence shown here is derived from an EMBL/GenBank/DDBJ whole genome shotgun (WGS) entry which is preliminary data.</text>
</comment>
<dbReference type="EMBL" id="WVTA01000017">
    <property type="protein sequence ID" value="KAK3201083.1"/>
    <property type="molecule type" value="Genomic_DNA"/>
</dbReference>
<feature type="region of interest" description="Disordered" evidence="4">
    <location>
        <begin position="318"/>
        <end position="359"/>
    </location>
</feature>
<dbReference type="PANTHER" id="PTHR15321:SF3">
    <property type="entry name" value="TP53-BINDING PROTEIN 1"/>
    <property type="match status" value="1"/>
</dbReference>
<dbReference type="SUPFAM" id="SSF52113">
    <property type="entry name" value="BRCT domain"/>
    <property type="match status" value="1"/>
</dbReference>
<dbReference type="InterPro" id="IPR047252">
    <property type="entry name" value="TP53BP1-like"/>
</dbReference>
<evidence type="ECO:0000256" key="4">
    <source>
        <dbReference type="SAM" id="MobiDB-lite"/>
    </source>
</evidence>
<feature type="compositionally biased region" description="Polar residues" evidence="4">
    <location>
        <begin position="893"/>
        <end position="902"/>
    </location>
</feature>
<proteinExistence type="predicted"/>
<evidence type="ECO:0000256" key="2">
    <source>
        <dbReference type="ARBA" id="ARBA00022763"/>
    </source>
</evidence>
<feature type="compositionally biased region" description="Basic and acidic residues" evidence="4">
    <location>
        <begin position="326"/>
        <end position="359"/>
    </location>
</feature>
<protein>
    <recommendedName>
        <fullName evidence="5">BRCT domain-containing protein</fullName>
    </recommendedName>
</protein>
<evidence type="ECO:0000259" key="5">
    <source>
        <dbReference type="PROSITE" id="PS50172"/>
    </source>
</evidence>
<dbReference type="PANTHER" id="PTHR15321">
    <property type="entry name" value="TUMOR SUPPRESSOR P53-BINDING PROTEIN 1"/>
    <property type="match status" value="1"/>
</dbReference>
<feature type="compositionally biased region" description="Basic and acidic residues" evidence="4">
    <location>
        <begin position="792"/>
        <end position="806"/>
    </location>
</feature>
<dbReference type="InterPro" id="IPR047249">
    <property type="entry name" value="BRCT_p53bp1-like_rpt1"/>
</dbReference>
<feature type="domain" description="BRCT" evidence="5">
    <location>
        <begin position="1261"/>
        <end position="1387"/>
    </location>
</feature>
<comment type="subcellular location">
    <subcellularLocation>
        <location evidence="1">Nucleus</location>
    </subcellularLocation>
</comment>
<feature type="compositionally biased region" description="Low complexity" evidence="4">
    <location>
        <begin position="1208"/>
        <end position="1217"/>
    </location>
</feature>
<evidence type="ECO:0000313" key="6">
    <source>
        <dbReference type="EMBL" id="KAK3201083.1"/>
    </source>
</evidence>
<dbReference type="Gene3D" id="3.40.50.10190">
    <property type="entry name" value="BRCT domain"/>
    <property type="match status" value="1"/>
</dbReference>
<name>A0AAN6REM5_9PLEO</name>
<dbReference type="Gene3D" id="2.30.30.140">
    <property type="match status" value="1"/>
</dbReference>
<dbReference type="InterPro" id="IPR036420">
    <property type="entry name" value="BRCT_dom_sf"/>
</dbReference>
<gene>
    <name evidence="6" type="ORF">GRF29_213g995006</name>
</gene>
<feature type="region of interest" description="Disordered" evidence="4">
    <location>
        <begin position="959"/>
        <end position="1016"/>
    </location>
</feature>